<dbReference type="SMART" id="SM00382">
    <property type="entry name" value="AAA"/>
    <property type="match status" value="1"/>
</dbReference>
<comment type="similarity">
    <text evidence="2">Belongs to the GSP E family.</text>
</comment>
<dbReference type="PANTHER" id="PTHR30258">
    <property type="entry name" value="TYPE II SECRETION SYSTEM PROTEIN GSPE-RELATED"/>
    <property type="match status" value="1"/>
</dbReference>
<dbReference type="InterPro" id="IPR027417">
    <property type="entry name" value="P-loop_NTPase"/>
</dbReference>
<dbReference type="FunFam" id="3.30.300.160:FF:000002">
    <property type="entry name" value="Type II secretion system protein E"/>
    <property type="match status" value="1"/>
</dbReference>
<keyword evidence="4" id="KW-0547">Nucleotide-binding</keyword>
<dbReference type="InterPro" id="IPR037257">
    <property type="entry name" value="T2SS_E_N_sf"/>
</dbReference>
<evidence type="ECO:0000256" key="3">
    <source>
        <dbReference type="ARBA" id="ARBA00022490"/>
    </source>
</evidence>
<accession>A0A8J7Q4X6</accession>
<dbReference type="Proteomes" id="UP000664417">
    <property type="component" value="Unassembled WGS sequence"/>
</dbReference>
<dbReference type="SUPFAM" id="SSF160246">
    <property type="entry name" value="EspE N-terminal domain-like"/>
    <property type="match status" value="1"/>
</dbReference>
<dbReference type="Pfam" id="PF00437">
    <property type="entry name" value="T2SSE"/>
    <property type="match status" value="1"/>
</dbReference>
<evidence type="ECO:0000256" key="5">
    <source>
        <dbReference type="ARBA" id="ARBA00022840"/>
    </source>
</evidence>
<dbReference type="InterPro" id="IPR007831">
    <property type="entry name" value="T2SS_GspE_N"/>
</dbReference>
<evidence type="ECO:0000313" key="7">
    <source>
        <dbReference type="EMBL" id="MBO1318177.1"/>
    </source>
</evidence>
<dbReference type="InterPro" id="IPR003593">
    <property type="entry name" value="AAA+_ATPase"/>
</dbReference>
<evidence type="ECO:0000256" key="2">
    <source>
        <dbReference type="ARBA" id="ARBA00006611"/>
    </source>
</evidence>
<keyword evidence="5" id="KW-0067">ATP-binding</keyword>
<comment type="subcellular location">
    <subcellularLocation>
        <location evidence="1">Cytoplasm</location>
    </subcellularLocation>
</comment>
<gene>
    <name evidence="7" type="primary">pilB</name>
    <name evidence="7" type="ORF">J3U88_06910</name>
</gene>
<name>A0A8J7Q4X6_9BACT</name>
<evidence type="ECO:0000259" key="6">
    <source>
        <dbReference type="PROSITE" id="PS00662"/>
    </source>
</evidence>
<evidence type="ECO:0000313" key="8">
    <source>
        <dbReference type="Proteomes" id="UP000664417"/>
    </source>
</evidence>
<feature type="domain" description="Bacterial type II secretion system protein E" evidence="6">
    <location>
        <begin position="357"/>
        <end position="371"/>
    </location>
</feature>
<dbReference type="RefSeq" id="WP_207857808.1">
    <property type="nucleotide sequence ID" value="NZ_JAFREP010000005.1"/>
</dbReference>
<dbReference type="GO" id="GO:0005886">
    <property type="term" value="C:plasma membrane"/>
    <property type="evidence" value="ECO:0007669"/>
    <property type="project" value="TreeGrafter"/>
</dbReference>
<protein>
    <submittedName>
        <fullName evidence="7">Type IV-A pilus assembly ATPase PilB</fullName>
    </submittedName>
</protein>
<dbReference type="NCBIfam" id="TIGR02538">
    <property type="entry name" value="type_IV_pilB"/>
    <property type="match status" value="1"/>
</dbReference>
<dbReference type="Gene3D" id="3.30.450.90">
    <property type="match status" value="1"/>
</dbReference>
<comment type="caution">
    <text evidence="7">The sequence shown here is derived from an EMBL/GenBank/DDBJ whole genome shotgun (WGS) entry which is preliminary data.</text>
</comment>
<dbReference type="GO" id="GO:0016887">
    <property type="term" value="F:ATP hydrolysis activity"/>
    <property type="evidence" value="ECO:0007669"/>
    <property type="project" value="InterPro"/>
</dbReference>
<dbReference type="GO" id="GO:0009297">
    <property type="term" value="P:pilus assembly"/>
    <property type="evidence" value="ECO:0007669"/>
    <property type="project" value="InterPro"/>
</dbReference>
<evidence type="ECO:0000256" key="4">
    <source>
        <dbReference type="ARBA" id="ARBA00022741"/>
    </source>
</evidence>
<dbReference type="FunFam" id="3.30.450.90:FF:000001">
    <property type="entry name" value="Type II secretion system ATPase GspE"/>
    <property type="match status" value="1"/>
</dbReference>
<dbReference type="FunFam" id="3.40.50.300:FF:000398">
    <property type="entry name" value="Type IV pilus assembly ATPase PilB"/>
    <property type="match status" value="1"/>
</dbReference>
<dbReference type="SUPFAM" id="SSF52540">
    <property type="entry name" value="P-loop containing nucleoside triphosphate hydrolases"/>
    <property type="match status" value="1"/>
</dbReference>
<dbReference type="InterPro" id="IPR001482">
    <property type="entry name" value="T2SS/T4SS_dom"/>
</dbReference>
<dbReference type="PANTHER" id="PTHR30258:SF1">
    <property type="entry name" value="PROTEIN TRANSPORT PROTEIN HOFB HOMOLOG"/>
    <property type="match status" value="1"/>
</dbReference>
<dbReference type="AlphaFoldDB" id="A0A8J7Q4X6"/>
<dbReference type="Gene3D" id="3.40.50.300">
    <property type="entry name" value="P-loop containing nucleotide triphosphate hydrolases"/>
    <property type="match status" value="1"/>
</dbReference>
<dbReference type="PROSITE" id="PS00662">
    <property type="entry name" value="T2SP_E"/>
    <property type="match status" value="1"/>
</dbReference>
<evidence type="ECO:0000256" key="1">
    <source>
        <dbReference type="ARBA" id="ARBA00004496"/>
    </source>
</evidence>
<sequence length="540" mass="59005">MSQDIVPVISLADREIDSQLISLIPIKVLKKHTVVPISRRGSTITVATADPTNIFAADELKFITGYNIEMVVAKREEIEQLIGVVRLGGDEVLEGMGEESAIAAYNEAGDGSIDFAADSLLELEDFDSLVSGAVDDIEVVEDIDEGELSENVDAPIIKLVNSMLLKAIHMKVSDIHVEPYERQMRVRYRLDGVLKNVMTLPVQLKMPILSRLKVMAHLDIAERRLPQDGRIKLKIGKGREMDFRVSSLPTLFGEKIVLRLLDKSNLQLDMTKLGFEESSLDVFRHNVSQPWGMVLVTGPTGSGKTTTLYSALSELNKEDTNIMTAEDPVEYNLLGINQVQMADQIGLNFAAALRSFLRQDPDVILVGEIRDFETAEISIKAALTGHLVLSTLHTNDAPSTVNRLINMGIEPFLVSSSVNLILAQRLARKICSKCVGPAESNVAAMEQLGMTPEDIREVTPMKGQGCAVCSNTGCKGRVALYEVMALSPEIKEAIVMGASATEIKELAVENGMDTLRLAGIKKIKAGLLSLEEVLRVTKGD</sequence>
<dbReference type="GO" id="GO:0005524">
    <property type="term" value="F:ATP binding"/>
    <property type="evidence" value="ECO:0007669"/>
    <property type="project" value="UniProtKB-KW"/>
</dbReference>
<keyword evidence="8" id="KW-1185">Reference proteome</keyword>
<dbReference type="GO" id="GO:0005737">
    <property type="term" value="C:cytoplasm"/>
    <property type="evidence" value="ECO:0007669"/>
    <property type="project" value="UniProtKB-SubCell"/>
</dbReference>
<keyword evidence="3" id="KW-0963">Cytoplasm</keyword>
<dbReference type="Gene3D" id="3.30.300.160">
    <property type="entry name" value="Type II secretion system, protein E, N-terminal domain"/>
    <property type="match status" value="1"/>
</dbReference>
<dbReference type="CDD" id="cd01129">
    <property type="entry name" value="PulE-GspE-like"/>
    <property type="match status" value="1"/>
</dbReference>
<organism evidence="7 8">
    <name type="scientific">Acanthopleuribacter pedis</name>
    <dbReference type="NCBI Taxonomy" id="442870"/>
    <lineage>
        <taxon>Bacteria</taxon>
        <taxon>Pseudomonadati</taxon>
        <taxon>Acidobacteriota</taxon>
        <taxon>Holophagae</taxon>
        <taxon>Acanthopleuribacterales</taxon>
        <taxon>Acanthopleuribacteraceae</taxon>
        <taxon>Acanthopleuribacter</taxon>
    </lineage>
</organism>
<dbReference type="EMBL" id="JAFREP010000005">
    <property type="protein sequence ID" value="MBO1318177.1"/>
    <property type="molecule type" value="Genomic_DNA"/>
</dbReference>
<dbReference type="InterPro" id="IPR013374">
    <property type="entry name" value="ATPase_typ4_pilus-assembl_PilB"/>
</dbReference>
<proteinExistence type="inferred from homology"/>
<reference evidence="7" key="1">
    <citation type="submission" date="2021-03" db="EMBL/GenBank/DDBJ databases">
        <authorList>
            <person name="Wang G."/>
        </authorList>
    </citation>
    <scope>NUCLEOTIDE SEQUENCE</scope>
    <source>
        <strain evidence="7">KCTC 12899</strain>
    </source>
</reference>
<dbReference type="Pfam" id="PF05157">
    <property type="entry name" value="MshEN"/>
    <property type="match status" value="1"/>
</dbReference>